<name>A0A6A6TZ92_9PEZI</name>
<protein>
    <submittedName>
        <fullName evidence="2">Uncharacterized protein</fullName>
    </submittedName>
</protein>
<feature type="compositionally biased region" description="Basic and acidic residues" evidence="1">
    <location>
        <begin position="42"/>
        <end position="53"/>
    </location>
</feature>
<evidence type="ECO:0000313" key="2">
    <source>
        <dbReference type="EMBL" id="KAF2664323.1"/>
    </source>
</evidence>
<accession>A0A6A6TZ92</accession>
<dbReference type="EMBL" id="MU004243">
    <property type="protein sequence ID" value="KAF2664323.1"/>
    <property type="molecule type" value="Genomic_DNA"/>
</dbReference>
<dbReference type="Proteomes" id="UP000799302">
    <property type="component" value="Unassembled WGS sequence"/>
</dbReference>
<feature type="region of interest" description="Disordered" evidence="1">
    <location>
        <begin position="29"/>
        <end position="53"/>
    </location>
</feature>
<gene>
    <name evidence="2" type="ORF">BT63DRAFT_483741</name>
</gene>
<keyword evidence="3" id="KW-1185">Reference proteome</keyword>
<proteinExistence type="predicted"/>
<organism evidence="2 3">
    <name type="scientific">Microthyrium microscopicum</name>
    <dbReference type="NCBI Taxonomy" id="703497"/>
    <lineage>
        <taxon>Eukaryota</taxon>
        <taxon>Fungi</taxon>
        <taxon>Dikarya</taxon>
        <taxon>Ascomycota</taxon>
        <taxon>Pezizomycotina</taxon>
        <taxon>Dothideomycetes</taxon>
        <taxon>Dothideomycetes incertae sedis</taxon>
        <taxon>Microthyriales</taxon>
        <taxon>Microthyriaceae</taxon>
        <taxon>Microthyrium</taxon>
    </lineage>
</organism>
<sequence>MSSGCSRCGIGEARNCSYCAQKAEEQRNAEESRKAANLRQEQAARAERLDNEDKELRNKEAALRLEKARWEFEQQKKNAGISAFTVTISLSVLQFADCFIYHQKQNNDFNYG</sequence>
<reference evidence="2" key="1">
    <citation type="journal article" date="2020" name="Stud. Mycol.">
        <title>101 Dothideomycetes genomes: a test case for predicting lifestyles and emergence of pathogens.</title>
        <authorList>
            <person name="Haridas S."/>
            <person name="Albert R."/>
            <person name="Binder M."/>
            <person name="Bloem J."/>
            <person name="Labutti K."/>
            <person name="Salamov A."/>
            <person name="Andreopoulos B."/>
            <person name="Baker S."/>
            <person name="Barry K."/>
            <person name="Bills G."/>
            <person name="Bluhm B."/>
            <person name="Cannon C."/>
            <person name="Castanera R."/>
            <person name="Culley D."/>
            <person name="Daum C."/>
            <person name="Ezra D."/>
            <person name="Gonzalez J."/>
            <person name="Henrissat B."/>
            <person name="Kuo A."/>
            <person name="Liang C."/>
            <person name="Lipzen A."/>
            <person name="Lutzoni F."/>
            <person name="Magnuson J."/>
            <person name="Mondo S."/>
            <person name="Nolan M."/>
            <person name="Ohm R."/>
            <person name="Pangilinan J."/>
            <person name="Park H.-J."/>
            <person name="Ramirez L."/>
            <person name="Alfaro M."/>
            <person name="Sun H."/>
            <person name="Tritt A."/>
            <person name="Yoshinaga Y."/>
            <person name="Zwiers L.-H."/>
            <person name="Turgeon B."/>
            <person name="Goodwin S."/>
            <person name="Spatafora J."/>
            <person name="Crous P."/>
            <person name="Grigoriev I."/>
        </authorList>
    </citation>
    <scope>NUCLEOTIDE SEQUENCE</scope>
    <source>
        <strain evidence="2">CBS 115976</strain>
    </source>
</reference>
<evidence type="ECO:0000256" key="1">
    <source>
        <dbReference type="SAM" id="MobiDB-lite"/>
    </source>
</evidence>
<dbReference type="AlphaFoldDB" id="A0A6A6TZ92"/>
<evidence type="ECO:0000313" key="3">
    <source>
        <dbReference type="Proteomes" id="UP000799302"/>
    </source>
</evidence>